<dbReference type="Pfam" id="PF01986">
    <property type="entry name" value="DUF123"/>
    <property type="match status" value="1"/>
</dbReference>
<feature type="domain" description="GIY-YIG" evidence="1">
    <location>
        <begin position="32"/>
        <end position="128"/>
    </location>
</feature>
<dbReference type="PANTHER" id="PTHR37460">
    <property type="entry name" value="ENDONUCLEASE III"/>
    <property type="match status" value="1"/>
</dbReference>
<dbReference type="InterPro" id="IPR000305">
    <property type="entry name" value="GIY-YIG_endonuc"/>
</dbReference>
<accession>A0A7C3YQ88</accession>
<dbReference type="InterPro" id="IPR002837">
    <property type="entry name" value="DUF123"/>
</dbReference>
<dbReference type="AlphaFoldDB" id="A0A7C3YQ88"/>
<proteinExistence type="predicted"/>
<dbReference type="EMBL" id="DTMQ01000038">
    <property type="protein sequence ID" value="HGE99531.1"/>
    <property type="molecule type" value="Genomic_DNA"/>
</dbReference>
<dbReference type="SMART" id="SM00465">
    <property type="entry name" value="GIYc"/>
    <property type="match status" value="1"/>
</dbReference>
<protein>
    <submittedName>
        <fullName evidence="2">GIY-YIG nuclease family protein</fullName>
    </submittedName>
</protein>
<dbReference type="CDD" id="cd10441">
    <property type="entry name" value="GIY-YIG_COG1833"/>
    <property type="match status" value="1"/>
</dbReference>
<organism evidence="2">
    <name type="scientific">candidate division WOR-3 bacterium</name>
    <dbReference type="NCBI Taxonomy" id="2052148"/>
    <lineage>
        <taxon>Bacteria</taxon>
        <taxon>Bacteria division WOR-3</taxon>
    </lineage>
</organism>
<evidence type="ECO:0000259" key="1">
    <source>
        <dbReference type="SMART" id="SM00465"/>
    </source>
</evidence>
<dbReference type="PANTHER" id="PTHR37460:SF1">
    <property type="entry name" value="ENDONUCLEASE III"/>
    <property type="match status" value="1"/>
</dbReference>
<comment type="caution">
    <text evidence="2">The sequence shown here is derived from an EMBL/GenBank/DDBJ whole genome shotgun (WGS) entry which is preliminary data.</text>
</comment>
<reference evidence="2" key="1">
    <citation type="journal article" date="2020" name="mSystems">
        <title>Genome- and Community-Level Interaction Insights into Carbon Utilization and Element Cycling Functions of Hydrothermarchaeota in Hydrothermal Sediment.</title>
        <authorList>
            <person name="Zhou Z."/>
            <person name="Liu Y."/>
            <person name="Xu W."/>
            <person name="Pan J."/>
            <person name="Luo Z.H."/>
            <person name="Li M."/>
        </authorList>
    </citation>
    <scope>NUCLEOTIDE SEQUENCE [LARGE SCALE GENOMIC DNA]</scope>
    <source>
        <strain evidence="2">SpSt-906</strain>
    </source>
</reference>
<evidence type="ECO:0000313" key="2">
    <source>
        <dbReference type="EMBL" id="HGE99531.1"/>
    </source>
</evidence>
<gene>
    <name evidence="2" type="ORF">ENX07_05625</name>
</gene>
<sequence length="168" mass="19971">MGKTFSLLYEPSRKVRGSYLLILQNRKPQRIKVGALGEINFPSGYYLYVGSALNNLKKRIERHKRRRKKRFWHIDYLTTRFQFFHSEVFPSKEKVECQIAEVLKQNFPAIPGFGATDCSCLSHLFYSPDEPKIKNLPLTERKFNVLYKMIKKKRRENPSNWLLNEEEI</sequence>
<name>A0A7C3YQ88_UNCW3</name>